<comment type="pathway">
    <text evidence="1">Metabolic intermediate biosynthesis; chorismate biosynthesis; chorismate from D-erythrose 4-phosphate and phosphoenolpyruvate: step 4/7.</text>
</comment>
<dbReference type="Pfam" id="PF08501">
    <property type="entry name" value="Shikimate_dh_N"/>
    <property type="match status" value="1"/>
</dbReference>
<evidence type="ECO:0000256" key="3">
    <source>
        <dbReference type="ARBA" id="ARBA00023141"/>
    </source>
</evidence>
<dbReference type="Gene3D" id="3.40.50.720">
    <property type="entry name" value="NAD(P)-binding Rossmann-like Domain"/>
    <property type="match status" value="1"/>
</dbReference>
<evidence type="ECO:0000256" key="2">
    <source>
        <dbReference type="ARBA" id="ARBA00023002"/>
    </source>
</evidence>
<dbReference type="Gene3D" id="3.40.50.10860">
    <property type="entry name" value="Leucine Dehydrogenase, chain A, domain 1"/>
    <property type="match status" value="1"/>
</dbReference>
<dbReference type="SUPFAM" id="SSF53223">
    <property type="entry name" value="Aminoacid dehydrogenase-like, N-terminal domain"/>
    <property type="match status" value="1"/>
</dbReference>
<keyword evidence="3" id="KW-0028">Amino-acid biosynthesis</keyword>
<protein>
    <submittedName>
        <fullName evidence="5">Shikimate 5-dehydrogenase</fullName>
    </submittedName>
</protein>
<comment type="caution">
    <text evidence="5">The sequence shown here is derived from an EMBL/GenBank/DDBJ whole genome shotgun (WGS) entry which is preliminary data.</text>
</comment>
<keyword evidence="2" id="KW-0560">Oxidoreductase</keyword>
<accession>A0ABN1KGF5</accession>
<dbReference type="SUPFAM" id="SSF51735">
    <property type="entry name" value="NAD(P)-binding Rossmann-fold domains"/>
    <property type="match status" value="1"/>
</dbReference>
<evidence type="ECO:0000256" key="1">
    <source>
        <dbReference type="ARBA" id="ARBA00004871"/>
    </source>
</evidence>
<name>A0ABN1KGF5_9BURK</name>
<evidence type="ECO:0000313" key="6">
    <source>
        <dbReference type="Proteomes" id="UP001500279"/>
    </source>
</evidence>
<dbReference type="RefSeq" id="WP_231011125.1">
    <property type="nucleotide sequence ID" value="NZ_BAAAEW010000042.1"/>
</dbReference>
<dbReference type="InterPro" id="IPR046346">
    <property type="entry name" value="Aminoacid_DH-like_N_sf"/>
</dbReference>
<keyword evidence="6" id="KW-1185">Reference proteome</keyword>
<sequence>MITGKTTLVAHLGYPTAGFKAPMIYNPWFERRGIDAVVVPMGFKPEDYAAGLNGLRRLTNLRGALVTMPHKVATLALMDEVTPTAAVAGACNAILLREDGSLLGDQFDGAGFVRGLQRKGFALGGKRVLVSGSGGVGCAIAASLAAAGVAEMQLFDSNAAASDALAGRLAQHYPQLKVGLGRNDPAGMDLIVNATPLGSREGDPLPFDVDRIAPTTFVGEVVMRQRITPLLAAAQARGCPIQVGTDMLFEMIPAYLEFFGFGIATPEELRESAELPDGA</sequence>
<dbReference type="EMBL" id="BAAAEW010000042">
    <property type="protein sequence ID" value="GAA0765713.1"/>
    <property type="molecule type" value="Genomic_DNA"/>
</dbReference>
<feature type="domain" description="Shikimate dehydrogenase substrate binding N-terminal" evidence="4">
    <location>
        <begin position="13"/>
        <end position="94"/>
    </location>
</feature>
<organism evidence="5 6">
    <name type="scientific">Ideonella azotifigens</name>
    <dbReference type="NCBI Taxonomy" id="513160"/>
    <lineage>
        <taxon>Bacteria</taxon>
        <taxon>Pseudomonadati</taxon>
        <taxon>Pseudomonadota</taxon>
        <taxon>Betaproteobacteria</taxon>
        <taxon>Burkholderiales</taxon>
        <taxon>Sphaerotilaceae</taxon>
        <taxon>Ideonella</taxon>
    </lineage>
</organism>
<dbReference type="InterPro" id="IPR013708">
    <property type="entry name" value="Shikimate_DH-bd_N"/>
</dbReference>
<evidence type="ECO:0000313" key="5">
    <source>
        <dbReference type="EMBL" id="GAA0765713.1"/>
    </source>
</evidence>
<reference evidence="5 6" key="1">
    <citation type="journal article" date="2019" name="Int. J. Syst. Evol. Microbiol.">
        <title>The Global Catalogue of Microorganisms (GCM) 10K type strain sequencing project: providing services to taxonomists for standard genome sequencing and annotation.</title>
        <authorList>
            <consortium name="The Broad Institute Genomics Platform"/>
            <consortium name="The Broad Institute Genome Sequencing Center for Infectious Disease"/>
            <person name="Wu L."/>
            <person name="Ma J."/>
        </authorList>
    </citation>
    <scope>NUCLEOTIDE SEQUENCE [LARGE SCALE GENOMIC DNA]</scope>
    <source>
        <strain evidence="5 6">JCM 15503</strain>
    </source>
</reference>
<evidence type="ECO:0000259" key="4">
    <source>
        <dbReference type="Pfam" id="PF08501"/>
    </source>
</evidence>
<dbReference type="InterPro" id="IPR022893">
    <property type="entry name" value="Shikimate_DH_fam"/>
</dbReference>
<keyword evidence="3" id="KW-0057">Aromatic amino acid biosynthesis</keyword>
<dbReference type="PANTHER" id="PTHR21089:SF1">
    <property type="entry name" value="BIFUNCTIONAL 3-DEHYDROQUINATE DEHYDRATASE_SHIKIMATE DEHYDROGENASE, CHLOROPLASTIC"/>
    <property type="match status" value="1"/>
</dbReference>
<proteinExistence type="predicted"/>
<gene>
    <name evidence="5" type="ORF">GCM10009107_53100</name>
</gene>
<dbReference type="Proteomes" id="UP001500279">
    <property type="component" value="Unassembled WGS sequence"/>
</dbReference>
<dbReference type="PANTHER" id="PTHR21089">
    <property type="entry name" value="SHIKIMATE DEHYDROGENASE"/>
    <property type="match status" value="1"/>
</dbReference>
<dbReference type="InterPro" id="IPR036291">
    <property type="entry name" value="NAD(P)-bd_dom_sf"/>
</dbReference>